<dbReference type="NCBIfam" id="TIGR01131">
    <property type="entry name" value="ATP_synt_6_or_A"/>
    <property type="match status" value="1"/>
</dbReference>
<keyword evidence="11" id="KW-1003">Cell membrane</keyword>
<keyword evidence="14" id="KW-1185">Reference proteome</keyword>
<feature type="transmembrane region" description="Helical" evidence="11">
    <location>
        <begin position="42"/>
        <end position="60"/>
    </location>
</feature>
<dbReference type="Proteomes" id="UP000554054">
    <property type="component" value="Unassembled WGS sequence"/>
</dbReference>
<evidence type="ECO:0000256" key="12">
    <source>
        <dbReference type="RuleBase" id="RU000483"/>
    </source>
</evidence>
<accession>A0A852VRK9</accession>
<dbReference type="HAMAP" id="MF_01393">
    <property type="entry name" value="ATP_synth_a_bact"/>
    <property type="match status" value="1"/>
</dbReference>
<evidence type="ECO:0000256" key="11">
    <source>
        <dbReference type="HAMAP-Rule" id="MF_01393"/>
    </source>
</evidence>
<dbReference type="GO" id="GO:0005886">
    <property type="term" value="C:plasma membrane"/>
    <property type="evidence" value="ECO:0007669"/>
    <property type="project" value="UniProtKB-SubCell"/>
</dbReference>
<keyword evidence="10 11" id="KW-0066">ATP synthesis</keyword>
<dbReference type="SUPFAM" id="SSF81336">
    <property type="entry name" value="F1F0 ATP synthase subunit A"/>
    <property type="match status" value="1"/>
</dbReference>
<evidence type="ECO:0000256" key="8">
    <source>
        <dbReference type="ARBA" id="ARBA00023065"/>
    </source>
</evidence>
<dbReference type="PANTHER" id="PTHR11410:SF0">
    <property type="entry name" value="ATP SYNTHASE SUBUNIT A"/>
    <property type="match status" value="1"/>
</dbReference>
<dbReference type="EMBL" id="JACCAE010000001">
    <property type="protein sequence ID" value="NYF97343.1"/>
    <property type="molecule type" value="Genomic_DNA"/>
</dbReference>
<keyword evidence="8 11" id="KW-0406">Ion transport</keyword>
<evidence type="ECO:0000256" key="9">
    <source>
        <dbReference type="ARBA" id="ARBA00023136"/>
    </source>
</evidence>
<keyword evidence="7 11" id="KW-1133">Transmembrane helix</keyword>
<keyword evidence="5 11" id="KW-0812">Transmembrane</keyword>
<keyword evidence="3 11" id="KW-0813">Transport</keyword>
<evidence type="ECO:0000256" key="7">
    <source>
        <dbReference type="ARBA" id="ARBA00022989"/>
    </source>
</evidence>
<keyword evidence="9 11" id="KW-0472">Membrane</keyword>
<feature type="transmembrane region" description="Helical" evidence="11">
    <location>
        <begin position="99"/>
        <end position="120"/>
    </location>
</feature>
<dbReference type="InterPro" id="IPR045083">
    <property type="entry name" value="ATP_synth_F0_asu_bact/mt"/>
</dbReference>
<dbReference type="PROSITE" id="PS00449">
    <property type="entry name" value="ATPASE_A"/>
    <property type="match status" value="1"/>
</dbReference>
<comment type="function">
    <text evidence="11 12">Key component of the proton channel; it plays a direct role in the translocation of protons across the membrane.</text>
</comment>
<feature type="transmembrane region" description="Helical" evidence="11">
    <location>
        <begin position="126"/>
        <end position="144"/>
    </location>
</feature>
<comment type="similarity">
    <text evidence="2 11 12">Belongs to the ATPase A chain family.</text>
</comment>
<proteinExistence type="inferred from homology"/>
<dbReference type="InterPro" id="IPR023011">
    <property type="entry name" value="ATP_synth_F0_asu_AS"/>
</dbReference>
<dbReference type="GO" id="GO:0046933">
    <property type="term" value="F:proton-transporting ATP synthase activity, rotational mechanism"/>
    <property type="evidence" value="ECO:0007669"/>
    <property type="project" value="UniProtKB-UniRule"/>
</dbReference>
<dbReference type="Pfam" id="PF00119">
    <property type="entry name" value="ATP-synt_A"/>
    <property type="match status" value="1"/>
</dbReference>
<feature type="transmembrane region" description="Helical" evidence="11">
    <location>
        <begin position="247"/>
        <end position="266"/>
    </location>
</feature>
<reference evidence="13 14" key="1">
    <citation type="submission" date="2020-07" db="EMBL/GenBank/DDBJ databases">
        <title>Sequencing the genomes of 1000 actinobacteria strains.</title>
        <authorList>
            <person name="Klenk H.-P."/>
        </authorList>
    </citation>
    <scope>NUCLEOTIDE SEQUENCE [LARGE SCALE GENOMIC DNA]</scope>
    <source>
        <strain evidence="13 14">DSM 26154</strain>
    </source>
</reference>
<evidence type="ECO:0000256" key="3">
    <source>
        <dbReference type="ARBA" id="ARBA00022448"/>
    </source>
</evidence>
<evidence type="ECO:0000256" key="10">
    <source>
        <dbReference type="ARBA" id="ARBA00023310"/>
    </source>
</evidence>
<evidence type="ECO:0000313" key="14">
    <source>
        <dbReference type="Proteomes" id="UP000554054"/>
    </source>
</evidence>
<protein>
    <recommendedName>
        <fullName evidence="11 12">ATP synthase subunit a</fullName>
    </recommendedName>
    <alternativeName>
        <fullName evidence="11">ATP synthase F0 sector subunit a</fullName>
    </alternativeName>
    <alternativeName>
        <fullName evidence="11">F-ATPase subunit 6</fullName>
    </alternativeName>
</protein>
<keyword evidence="6 11" id="KW-0375">Hydrogen ion transport</keyword>
<evidence type="ECO:0000256" key="5">
    <source>
        <dbReference type="ARBA" id="ARBA00022692"/>
    </source>
</evidence>
<sequence>MTLTALAPTLAAAGGGESYQAPTPEIFWQPLFEVGGLTITNQMAWAAIITAVLSFVMIALSKRAAVVPGKGQWLFEGFYNFPRNSIARDMIGTKEFRRFVPLLFTLFTMVLFFNLAGSFFLTMNPVTGKVAFPIALTIVVYVVYHWVGIQRMGLGGYFKHMIPPGLPAWIVPFVFLLELVTYLVTRPLTLALRLFGNMFAGHMVIYLFVTGAFFFLLHGDGVLLRLLSLPTFVMAGVMVLFEILVQFLQAFVFALLAASYIAGAVAEEHIPDAVAAKH</sequence>
<keyword evidence="4 11" id="KW-0138">CF(0)</keyword>
<comment type="subcellular location">
    <subcellularLocation>
        <location evidence="11 12">Cell membrane</location>
        <topology evidence="11 12">Multi-pass membrane protein</topology>
    </subcellularLocation>
    <subcellularLocation>
        <location evidence="1">Membrane</location>
        <topology evidence="1">Multi-pass membrane protein</topology>
    </subcellularLocation>
</comment>
<dbReference type="InterPro" id="IPR035908">
    <property type="entry name" value="F0_ATP_A_sf"/>
</dbReference>
<dbReference type="PANTHER" id="PTHR11410">
    <property type="entry name" value="ATP SYNTHASE SUBUNIT A"/>
    <property type="match status" value="1"/>
</dbReference>
<evidence type="ECO:0000256" key="1">
    <source>
        <dbReference type="ARBA" id="ARBA00004141"/>
    </source>
</evidence>
<dbReference type="GO" id="GO:0045259">
    <property type="term" value="C:proton-transporting ATP synthase complex"/>
    <property type="evidence" value="ECO:0007669"/>
    <property type="project" value="UniProtKB-KW"/>
</dbReference>
<feature type="transmembrane region" description="Helical" evidence="11">
    <location>
        <begin position="222"/>
        <end position="241"/>
    </location>
</feature>
<dbReference type="CDD" id="cd00310">
    <property type="entry name" value="ATP-synt_Fo_a_6"/>
    <property type="match status" value="1"/>
</dbReference>
<evidence type="ECO:0000256" key="2">
    <source>
        <dbReference type="ARBA" id="ARBA00006810"/>
    </source>
</evidence>
<comment type="caution">
    <text evidence="13">The sequence shown here is derived from an EMBL/GenBank/DDBJ whole genome shotgun (WGS) entry which is preliminary data.</text>
</comment>
<dbReference type="AlphaFoldDB" id="A0A852VRK9"/>
<feature type="transmembrane region" description="Helical" evidence="11">
    <location>
        <begin position="190"/>
        <end position="215"/>
    </location>
</feature>
<name>A0A852VRK9_9MICO</name>
<feature type="transmembrane region" description="Helical" evidence="11">
    <location>
        <begin position="165"/>
        <end position="184"/>
    </location>
</feature>
<dbReference type="Gene3D" id="1.20.120.220">
    <property type="entry name" value="ATP synthase, F0 complex, subunit A"/>
    <property type="match status" value="1"/>
</dbReference>
<gene>
    <name evidence="11" type="primary">atpB</name>
    <name evidence="13" type="ORF">BJY20_000735</name>
</gene>
<evidence type="ECO:0000256" key="4">
    <source>
        <dbReference type="ARBA" id="ARBA00022547"/>
    </source>
</evidence>
<dbReference type="PRINTS" id="PR00123">
    <property type="entry name" value="ATPASEA"/>
</dbReference>
<organism evidence="13 14">
    <name type="scientific">Janibacter cremeus</name>
    <dbReference type="NCBI Taxonomy" id="1285192"/>
    <lineage>
        <taxon>Bacteria</taxon>
        <taxon>Bacillati</taxon>
        <taxon>Actinomycetota</taxon>
        <taxon>Actinomycetes</taxon>
        <taxon>Micrococcales</taxon>
        <taxon>Intrasporangiaceae</taxon>
        <taxon>Janibacter</taxon>
    </lineage>
</organism>
<evidence type="ECO:0000313" key="13">
    <source>
        <dbReference type="EMBL" id="NYF97343.1"/>
    </source>
</evidence>
<dbReference type="InterPro" id="IPR000568">
    <property type="entry name" value="ATP_synth_F0_asu"/>
</dbReference>
<evidence type="ECO:0000256" key="6">
    <source>
        <dbReference type="ARBA" id="ARBA00022781"/>
    </source>
</evidence>
<dbReference type="RefSeq" id="WP_343062764.1">
    <property type="nucleotide sequence ID" value="NZ_JACCAE010000001.1"/>
</dbReference>